<evidence type="ECO:0000313" key="2">
    <source>
        <dbReference type="Proteomes" id="UP001518140"/>
    </source>
</evidence>
<reference evidence="1 2" key="1">
    <citation type="submission" date="2020-02" db="EMBL/GenBank/DDBJ databases">
        <title>Whole-genome analyses of novel actinobacteria.</title>
        <authorList>
            <person name="Sahin N."/>
            <person name="Tokatli A."/>
        </authorList>
    </citation>
    <scope>NUCLEOTIDE SEQUENCE [LARGE SCALE GENOMIC DNA]</scope>
    <source>
        <strain evidence="1 2">YC419</strain>
    </source>
</reference>
<gene>
    <name evidence="1" type="ORF">G6048_28570</name>
</gene>
<dbReference type="RefSeq" id="WP_165342469.1">
    <property type="nucleotide sequence ID" value="NZ_JAAKZX010000108.1"/>
</dbReference>
<sequence length="71" mass="7684">MAKPKQQTTQEPPIDLPVGFNAWLLDCSPAPNCGVCQANWKQLTAAKNMGDITQAARHATEIRDHSSGVHS</sequence>
<keyword evidence="2" id="KW-1185">Reference proteome</keyword>
<accession>A0ABX0E077</accession>
<protein>
    <submittedName>
        <fullName evidence="1">Uncharacterized protein</fullName>
    </submittedName>
</protein>
<name>A0ABX0E077_9ACTN</name>
<proteinExistence type="predicted"/>
<evidence type="ECO:0000313" key="1">
    <source>
        <dbReference type="EMBL" id="NGO45923.1"/>
    </source>
</evidence>
<organism evidence="1 2">
    <name type="scientific">Streptomyces ureilyticus</name>
    <dbReference type="NCBI Taxonomy" id="1775131"/>
    <lineage>
        <taxon>Bacteria</taxon>
        <taxon>Bacillati</taxon>
        <taxon>Actinomycetota</taxon>
        <taxon>Actinomycetes</taxon>
        <taxon>Kitasatosporales</taxon>
        <taxon>Streptomycetaceae</taxon>
        <taxon>Streptomyces</taxon>
    </lineage>
</organism>
<dbReference type="EMBL" id="JAAKZX010000108">
    <property type="protein sequence ID" value="NGO45923.1"/>
    <property type="molecule type" value="Genomic_DNA"/>
</dbReference>
<comment type="caution">
    <text evidence="1">The sequence shown here is derived from an EMBL/GenBank/DDBJ whole genome shotgun (WGS) entry which is preliminary data.</text>
</comment>
<dbReference type="Proteomes" id="UP001518140">
    <property type="component" value="Unassembled WGS sequence"/>
</dbReference>